<dbReference type="OrthoDB" id="66954at2"/>
<name>A0A246BQC9_9DEIO</name>
<sequence>MPTGPGTGEAPTWEAPTWQALGLSRPRALPLTDAARARLAHLTELRDIDSPAAADRAGAEYAGERWLAPDLRGVRPWLPPDTPPRGVVRAVLDSEWTGFLALLGEYGPWVYAADVRALQELSGSYAALVQAAQTAPEDVALRAAHRSRQNAPHHTLLVRLEATPYRRPARSAPDAAHLTALEGAFWAQVAGQAARHRAARSRP</sequence>
<evidence type="ECO:0000313" key="1">
    <source>
        <dbReference type="EMBL" id="OWL97868.1"/>
    </source>
</evidence>
<reference evidence="1 2" key="1">
    <citation type="submission" date="2017-05" db="EMBL/GenBank/DDBJ databases">
        <title>De novo genome assembly of Deniococcus indicus strain DR1.</title>
        <authorList>
            <person name="Chauhan D."/>
            <person name="Yennamalli R.M."/>
            <person name="Priyadarshini R."/>
        </authorList>
    </citation>
    <scope>NUCLEOTIDE SEQUENCE [LARGE SCALE GENOMIC DNA]</scope>
    <source>
        <strain evidence="1 2">DR1</strain>
    </source>
</reference>
<comment type="caution">
    <text evidence="1">The sequence shown here is derived from an EMBL/GenBank/DDBJ whole genome shotgun (WGS) entry which is preliminary data.</text>
</comment>
<protein>
    <submittedName>
        <fullName evidence="1">Uncharacterized protein</fullName>
    </submittedName>
</protein>
<dbReference type="Proteomes" id="UP000197208">
    <property type="component" value="Unassembled WGS sequence"/>
</dbReference>
<keyword evidence="2" id="KW-1185">Reference proteome</keyword>
<evidence type="ECO:0000313" key="2">
    <source>
        <dbReference type="Proteomes" id="UP000197208"/>
    </source>
</evidence>
<accession>A0A246BQC9</accession>
<dbReference type="AlphaFoldDB" id="A0A246BQC9"/>
<organism evidence="1 2">
    <name type="scientific">Deinococcus indicus</name>
    <dbReference type="NCBI Taxonomy" id="223556"/>
    <lineage>
        <taxon>Bacteria</taxon>
        <taxon>Thermotogati</taxon>
        <taxon>Deinococcota</taxon>
        <taxon>Deinococci</taxon>
        <taxon>Deinococcales</taxon>
        <taxon>Deinococcaceae</taxon>
        <taxon>Deinococcus</taxon>
    </lineage>
</organism>
<proteinExistence type="predicted"/>
<dbReference type="EMBL" id="NHMK01000009">
    <property type="protein sequence ID" value="OWL97868.1"/>
    <property type="molecule type" value="Genomic_DNA"/>
</dbReference>
<gene>
    <name evidence="1" type="ORF">CBQ26_06405</name>
</gene>
<dbReference type="RefSeq" id="WP_088247676.1">
    <property type="nucleotide sequence ID" value="NZ_NHMK01000009.1"/>
</dbReference>